<gene>
    <name evidence="1" type="ORF">EZS28_010205</name>
</gene>
<dbReference type="AlphaFoldDB" id="A0A5J4WIS9"/>
<accession>A0A5J4WIS9</accession>
<evidence type="ECO:0000313" key="1">
    <source>
        <dbReference type="EMBL" id="KAA6394269.1"/>
    </source>
</evidence>
<comment type="caution">
    <text evidence="1">The sequence shown here is derived from an EMBL/GenBank/DDBJ whole genome shotgun (WGS) entry which is preliminary data.</text>
</comment>
<dbReference type="EMBL" id="SNRW01001990">
    <property type="protein sequence ID" value="KAA6394269.1"/>
    <property type="molecule type" value="Genomic_DNA"/>
</dbReference>
<sequence length="222" mass="25228">MPPKKKGKGKKKKKSKTPEILPVPFDYTHPEDVAEEWVNLNVRLLSWTYLDFTYLVSTQTKLYTVIERIKEQHRGTIREIEIYREKKSPNCLLSDPFATLDQLGIKGGTKDHPSTITLLYDFRADHIPQSVDVFLSNPNIPPRISSNQLLKKKLAQSASSKSQQPFTAFQPQIQSVSYQKASTALPAAQQTNQEKVIARQEQIIRSLKAVLEALQAQINVDE</sequence>
<protein>
    <submittedName>
        <fullName evidence="1">Uncharacterized protein</fullName>
    </submittedName>
</protein>
<name>A0A5J4WIS9_9EUKA</name>
<dbReference type="OrthoDB" id="10252574at2759"/>
<proteinExistence type="predicted"/>
<organism evidence="1 2">
    <name type="scientific">Streblomastix strix</name>
    <dbReference type="NCBI Taxonomy" id="222440"/>
    <lineage>
        <taxon>Eukaryota</taxon>
        <taxon>Metamonada</taxon>
        <taxon>Preaxostyla</taxon>
        <taxon>Oxymonadida</taxon>
        <taxon>Streblomastigidae</taxon>
        <taxon>Streblomastix</taxon>
    </lineage>
</organism>
<reference evidence="1 2" key="1">
    <citation type="submission" date="2019-03" db="EMBL/GenBank/DDBJ databases">
        <title>Single cell metagenomics reveals metabolic interactions within the superorganism composed of flagellate Streblomastix strix and complex community of Bacteroidetes bacteria on its surface.</title>
        <authorList>
            <person name="Treitli S.C."/>
            <person name="Kolisko M."/>
            <person name="Husnik F."/>
            <person name="Keeling P."/>
            <person name="Hampl V."/>
        </authorList>
    </citation>
    <scope>NUCLEOTIDE SEQUENCE [LARGE SCALE GENOMIC DNA]</scope>
    <source>
        <strain evidence="1">ST1C</strain>
    </source>
</reference>
<evidence type="ECO:0000313" key="2">
    <source>
        <dbReference type="Proteomes" id="UP000324800"/>
    </source>
</evidence>
<dbReference type="Proteomes" id="UP000324800">
    <property type="component" value="Unassembled WGS sequence"/>
</dbReference>